<dbReference type="Pfam" id="PF05866">
    <property type="entry name" value="RusA"/>
    <property type="match status" value="1"/>
</dbReference>
<organism evidence="1 2">
    <name type="scientific">Bacteroides salyersiae CL02T12C01</name>
    <dbReference type="NCBI Taxonomy" id="997887"/>
    <lineage>
        <taxon>Bacteria</taxon>
        <taxon>Pseudomonadati</taxon>
        <taxon>Bacteroidota</taxon>
        <taxon>Bacteroidia</taxon>
        <taxon>Bacteroidales</taxon>
        <taxon>Bacteroidaceae</taxon>
        <taxon>Bacteroides</taxon>
    </lineage>
</organism>
<dbReference type="SUPFAM" id="SSF103084">
    <property type="entry name" value="Holliday junction resolvase RusA"/>
    <property type="match status" value="1"/>
</dbReference>
<dbReference type="Proteomes" id="UP000005150">
    <property type="component" value="Unassembled WGS sequence"/>
</dbReference>
<gene>
    <name evidence="1" type="ORF">HMPREF1071_00921</name>
</gene>
<dbReference type="GO" id="GO:0006310">
    <property type="term" value="P:DNA recombination"/>
    <property type="evidence" value="ECO:0007669"/>
    <property type="project" value="InterPro"/>
</dbReference>
<dbReference type="Gene3D" id="3.30.1330.70">
    <property type="entry name" value="Holliday junction resolvase RusA"/>
    <property type="match status" value="1"/>
</dbReference>
<dbReference type="HOGENOM" id="CLU_1912909_0_0_10"/>
<evidence type="ECO:0000313" key="2">
    <source>
        <dbReference type="Proteomes" id="UP000005150"/>
    </source>
</evidence>
<protein>
    <submittedName>
        <fullName evidence="1">Uncharacterized protein</fullName>
    </submittedName>
</protein>
<proteinExistence type="predicted"/>
<evidence type="ECO:0000313" key="1">
    <source>
        <dbReference type="EMBL" id="EIY68189.1"/>
    </source>
</evidence>
<dbReference type="PATRIC" id="fig|997887.3.peg.957"/>
<dbReference type="OrthoDB" id="1039819at2"/>
<accession>I9I5F9</accession>
<dbReference type="InterPro" id="IPR036614">
    <property type="entry name" value="RusA-like_sf"/>
</dbReference>
<keyword evidence="2" id="KW-1185">Reference proteome</keyword>
<dbReference type="GO" id="GO:0000287">
    <property type="term" value="F:magnesium ion binding"/>
    <property type="evidence" value="ECO:0007669"/>
    <property type="project" value="InterPro"/>
</dbReference>
<dbReference type="EMBL" id="AGXV01000011">
    <property type="protein sequence ID" value="EIY68189.1"/>
    <property type="molecule type" value="Genomic_DNA"/>
</dbReference>
<dbReference type="RefSeq" id="WP_007478920.1">
    <property type="nucleotide sequence ID" value="NZ_JH724307.1"/>
</dbReference>
<sequence>MITETIYGQIIAKANHYMSVPGKGGAKRIIKDEKIREYERSFIAQCRIYRNRRISSRFRLFVKVWHSSTRFDLDNSLKTLLDCLQSVNAITDDNLCFQIEAEKHIDRYHPRIEFAILEVNEQKNIFSQNKASENHFYLRNE</sequence>
<comment type="caution">
    <text evidence="1">The sequence shown here is derived from an EMBL/GenBank/DDBJ whole genome shotgun (WGS) entry which is preliminary data.</text>
</comment>
<dbReference type="GO" id="GO:0006281">
    <property type="term" value="P:DNA repair"/>
    <property type="evidence" value="ECO:0007669"/>
    <property type="project" value="InterPro"/>
</dbReference>
<name>I9I5F9_9BACE</name>
<dbReference type="AlphaFoldDB" id="I9I5F9"/>
<dbReference type="InterPro" id="IPR008822">
    <property type="entry name" value="Endonuclease_RusA-like"/>
</dbReference>
<reference evidence="1 2" key="1">
    <citation type="submission" date="2012-02" db="EMBL/GenBank/DDBJ databases">
        <title>The Genome Sequence of Bacteroides salyersiae CL02T12C01.</title>
        <authorList>
            <consortium name="The Broad Institute Genome Sequencing Platform"/>
            <person name="Earl A."/>
            <person name="Ward D."/>
            <person name="Feldgarden M."/>
            <person name="Gevers D."/>
            <person name="Zitomersky N.L."/>
            <person name="Coyne M.J."/>
            <person name="Comstock L.E."/>
            <person name="Young S.K."/>
            <person name="Zeng Q."/>
            <person name="Gargeya S."/>
            <person name="Fitzgerald M."/>
            <person name="Haas B."/>
            <person name="Abouelleil A."/>
            <person name="Alvarado L."/>
            <person name="Arachchi H.M."/>
            <person name="Berlin A."/>
            <person name="Chapman S.B."/>
            <person name="Gearin G."/>
            <person name="Goldberg J."/>
            <person name="Griggs A."/>
            <person name="Gujja S."/>
            <person name="Hansen M."/>
            <person name="Heiman D."/>
            <person name="Howarth C."/>
            <person name="Larimer J."/>
            <person name="Lui A."/>
            <person name="MacDonald P.J.P."/>
            <person name="McCowen C."/>
            <person name="Montmayeur A."/>
            <person name="Murphy C."/>
            <person name="Neiman D."/>
            <person name="Pearson M."/>
            <person name="Priest M."/>
            <person name="Roberts A."/>
            <person name="Saif S."/>
            <person name="Shea T."/>
            <person name="Sisk P."/>
            <person name="Stolte C."/>
            <person name="Sykes S."/>
            <person name="Wortman J."/>
            <person name="Nusbaum C."/>
            <person name="Birren B."/>
        </authorList>
    </citation>
    <scope>NUCLEOTIDE SEQUENCE [LARGE SCALE GENOMIC DNA]</scope>
    <source>
        <strain evidence="1 2">CL02T12C01</strain>
    </source>
</reference>